<dbReference type="AlphaFoldDB" id="A0A1C3WWG0"/>
<evidence type="ECO:0000313" key="3">
    <source>
        <dbReference type="Proteomes" id="UP000199101"/>
    </source>
</evidence>
<gene>
    <name evidence="2" type="ORF">GA0061103_6463</name>
</gene>
<feature type="region of interest" description="Disordered" evidence="1">
    <location>
        <begin position="67"/>
        <end position="95"/>
    </location>
</feature>
<name>A0A1C3WWG0_9HYPH</name>
<feature type="compositionally biased region" description="Low complexity" evidence="1">
    <location>
        <begin position="81"/>
        <end position="95"/>
    </location>
</feature>
<dbReference type="Proteomes" id="UP000199101">
    <property type="component" value="Unassembled WGS sequence"/>
</dbReference>
<dbReference type="OrthoDB" id="8282301at2"/>
<organism evidence="2 3">
    <name type="scientific">Rhizobium multihospitium</name>
    <dbReference type="NCBI Taxonomy" id="410764"/>
    <lineage>
        <taxon>Bacteria</taxon>
        <taxon>Pseudomonadati</taxon>
        <taxon>Pseudomonadota</taxon>
        <taxon>Alphaproteobacteria</taxon>
        <taxon>Hyphomicrobiales</taxon>
        <taxon>Rhizobiaceae</taxon>
        <taxon>Rhizobium/Agrobacterium group</taxon>
        <taxon>Rhizobium</taxon>
    </lineage>
</organism>
<proteinExistence type="predicted"/>
<dbReference type="EMBL" id="FMAG01000008">
    <property type="protein sequence ID" value="SCB44352.1"/>
    <property type="molecule type" value="Genomic_DNA"/>
</dbReference>
<protein>
    <submittedName>
        <fullName evidence="2">Uncharacterized protein</fullName>
    </submittedName>
</protein>
<reference evidence="3" key="1">
    <citation type="submission" date="2016-08" db="EMBL/GenBank/DDBJ databases">
        <authorList>
            <person name="Varghese N."/>
            <person name="Submissions Spin"/>
        </authorList>
    </citation>
    <scope>NUCLEOTIDE SEQUENCE [LARGE SCALE GENOMIC DNA]</scope>
    <source>
        <strain evidence="3">HAMBI 2975</strain>
    </source>
</reference>
<evidence type="ECO:0000313" key="2">
    <source>
        <dbReference type="EMBL" id="SCB44352.1"/>
    </source>
</evidence>
<feature type="compositionally biased region" description="Polar residues" evidence="1">
    <location>
        <begin position="68"/>
        <end position="80"/>
    </location>
</feature>
<sequence length="95" mass="10592">MAHGRYRPGDNIVLKPGIFGNSQPVGAGSIVSVLPVSQGVAHYRVRFQNENYERSIRQDDIDFEASPSPLSTYQLEKPQTSNSSWINSNSIRTKK</sequence>
<evidence type="ECO:0000256" key="1">
    <source>
        <dbReference type="SAM" id="MobiDB-lite"/>
    </source>
</evidence>
<dbReference type="STRING" id="410764.GA0061103_6463"/>
<keyword evidence="3" id="KW-1185">Reference proteome</keyword>
<accession>A0A1C3WWG0</accession>